<keyword evidence="4" id="KW-0547">Nucleotide-binding</keyword>
<dbReference type="Proteomes" id="UP000295157">
    <property type="component" value="Unassembled WGS sequence"/>
</dbReference>
<dbReference type="GO" id="GO:0006281">
    <property type="term" value="P:DNA repair"/>
    <property type="evidence" value="ECO:0007669"/>
    <property type="project" value="UniProtKB-KW"/>
</dbReference>
<evidence type="ECO:0000256" key="11">
    <source>
        <dbReference type="ARBA" id="ARBA00038000"/>
    </source>
</evidence>
<proteinExistence type="inferred from homology"/>
<keyword evidence="3" id="KW-0677">Repeat</keyword>
<dbReference type="OrthoDB" id="9809851at2"/>
<evidence type="ECO:0000256" key="3">
    <source>
        <dbReference type="ARBA" id="ARBA00022737"/>
    </source>
</evidence>
<evidence type="ECO:0000256" key="7">
    <source>
        <dbReference type="ARBA" id="ARBA00022840"/>
    </source>
</evidence>
<evidence type="ECO:0000313" key="15">
    <source>
        <dbReference type="Proteomes" id="UP000295157"/>
    </source>
</evidence>
<dbReference type="GO" id="GO:0005737">
    <property type="term" value="C:cytoplasm"/>
    <property type="evidence" value="ECO:0007669"/>
    <property type="project" value="UniProtKB-SubCell"/>
</dbReference>
<keyword evidence="10" id="KW-0234">DNA repair</keyword>
<keyword evidence="6" id="KW-0228">DNA excision</keyword>
<accession>A0A4R4NKE1</accession>
<comment type="subcellular location">
    <subcellularLocation>
        <location evidence="1">Cytoplasm</location>
    </subcellularLocation>
</comment>
<dbReference type="GO" id="GO:0004518">
    <property type="term" value="F:nuclease activity"/>
    <property type="evidence" value="ECO:0007669"/>
    <property type="project" value="UniProtKB-KW"/>
</dbReference>
<evidence type="ECO:0000256" key="4">
    <source>
        <dbReference type="ARBA" id="ARBA00022741"/>
    </source>
</evidence>
<evidence type="ECO:0000256" key="2">
    <source>
        <dbReference type="ARBA" id="ARBA00022490"/>
    </source>
</evidence>
<keyword evidence="9" id="KW-0238">DNA-binding</keyword>
<protein>
    <recommendedName>
        <fullName evidence="12">UvrABC system protein A</fullName>
    </recommendedName>
    <alternativeName>
        <fullName evidence="13">Excinuclease ABC subunit A</fullName>
    </alternativeName>
</protein>
<dbReference type="EMBL" id="SMJZ01000020">
    <property type="protein sequence ID" value="TDC09154.1"/>
    <property type="molecule type" value="Genomic_DNA"/>
</dbReference>
<dbReference type="PANTHER" id="PTHR43152:SF1">
    <property type="entry name" value="UVRA PROTEIN"/>
    <property type="match status" value="1"/>
</dbReference>
<keyword evidence="7" id="KW-0067">ATP-binding</keyword>
<gene>
    <name evidence="14" type="ORF">E1267_08405</name>
</gene>
<dbReference type="SUPFAM" id="SSF52540">
    <property type="entry name" value="P-loop containing nucleoside triphosphate hydrolases"/>
    <property type="match status" value="1"/>
</dbReference>
<dbReference type="PANTHER" id="PTHR43152">
    <property type="entry name" value="UVRABC SYSTEM PROTEIN A"/>
    <property type="match status" value="1"/>
</dbReference>
<evidence type="ECO:0000256" key="9">
    <source>
        <dbReference type="ARBA" id="ARBA00023125"/>
    </source>
</evidence>
<comment type="caution">
    <text evidence="14">The sequence shown here is derived from an EMBL/GenBank/DDBJ whole genome shotgun (WGS) entry which is preliminary data.</text>
</comment>
<keyword evidence="8" id="KW-0267">Excision nuclease</keyword>
<keyword evidence="15" id="KW-1185">Reference proteome</keyword>
<organism evidence="14 15">
    <name type="scientific">Nonomuraea longispora</name>
    <dbReference type="NCBI Taxonomy" id="1848320"/>
    <lineage>
        <taxon>Bacteria</taxon>
        <taxon>Bacillati</taxon>
        <taxon>Actinomycetota</taxon>
        <taxon>Actinomycetes</taxon>
        <taxon>Streptosporangiales</taxon>
        <taxon>Streptosporangiaceae</taxon>
        <taxon>Nonomuraea</taxon>
    </lineage>
</organism>
<dbReference type="Gene3D" id="3.40.50.300">
    <property type="entry name" value="P-loop containing nucleotide triphosphate hydrolases"/>
    <property type="match status" value="1"/>
</dbReference>
<comment type="similarity">
    <text evidence="11">Belongs to the ABC transporter superfamily. UvrA family.</text>
</comment>
<evidence type="ECO:0000256" key="8">
    <source>
        <dbReference type="ARBA" id="ARBA00022881"/>
    </source>
</evidence>
<evidence type="ECO:0000313" key="14">
    <source>
        <dbReference type="EMBL" id="TDC09154.1"/>
    </source>
</evidence>
<dbReference type="AlphaFoldDB" id="A0A4R4NKE1"/>
<dbReference type="GO" id="GO:0003677">
    <property type="term" value="F:DNA binding"/>
    <property type="evidence" value="ECO:0007669"/>
    <property type="project" value="UniProtKB-KW"/>
</dbReference>
<keyword evidence="2" id="KW-0963">Cytoplasm</keyword>
<evidence type="ECO:0000256" key="6">
    <source>
        <dbReference type="ARBA" id="ARBA00022769"/>
    </source>
</evidence>
<evidence type="ECO:0000256" key="13">
    <source>
        <dbReference type="ARBA" id="ARBA00042156"/>
    </source>
</evidence>
<dbReference type="GO" id="GO:0005524">
    <property type="term" value="F:ATP binding"/>
    <property type="evidence" value="ECO:0007669"/>
    <property type="project" value="UniProtKB-KW"/>
</dbReference>
<dbReference type="RefSeq" id="WP_132331483.1">
    <property type="nucleotide sequence ID" value="NZ_SMJZ01000020.1"/>
</dbReference>
<evidence type="ECO:0000256" key="5">
    <source>
        <dbReference type="ARBA" id="ARBA00022763"/>
    </source>
</evidence>
<sequence>MVERPRYSAANLTVLSWDEAVRRRPGSGLTEMTYVGDEPSVGLHPTDVESMIRILVRLRGSGNTVLVVEHDLDVIRQADWLIDLGPGPGRHGRTVLFQGHVAGCAGRDTPTGRALVPG</sequence>
<dbReference type="InterPro" id="IPR027417">
    <property type="entry name" value="P-loop_NTPase"/>
</dbReference>
<name>A0A4R4NKE1_9ACTN</name>
<evidence type="ECO:0000256" key="1">
    <source>
        <dbReference type="ARBA" id="ARBA00004496"/>
    </source>
</evidence>
<keyword evidence="5" id="KW-0227">DNA damage</keyword>
<evidence type="ECO:0000256" key="12">
    <source>
        <dbReference type="ARBA" id="ARBA00039316"/>
    </source>
</evidence>
<evidence type="ECO:0000256" key="10">
    <source>
        <dbReference type="ARBA" id="ARBA00023204"/>
    </source>
</evidence>
<reference evidence="14 15" key="1">
    <citation type="submission" date="2019-02" db="EMBL/GenBank/DDBJ databases">
        <title>Draft genome sequences of novel Actinobacteria.</title>
        <authorList>
            <person name="Sahin N."/>
            <person name="Ay H."/>
            <person name="Saygin H."/>
        </authorList>
    </citation>
    <scope>NUCLEOTIDE SEQUENCE [LARGE SCALE GENOMIC DNA]</scope>
    <source>
        <strain evidence="14 15">KC201</strain>
    </source>
</reference>